<evidence type="ECO:0000313" key="2">
    <source>
        <dbReference type="Proteomes" id="UP000184501"/>
    </source>
</evidence>
<accession>A0A1M5M9L9</accession>
<keyword evidence="2" id="KW-1185">Reference proteome</keyword>
<name>A0A1M5M9L9_STRHI</name>
<dbReference type="RefSeq" id="WP_159447803.1">
    <property type="nucleotide sequence ID" value="NZ_FQVN01000013.1"/>
</dbReference>
<evidence type="ECO:0000313" key="1">
    <source>
        <dbReference type="EMBL" id="SHG73931.1"/>
    </source>
</evidence>
<reference evidence="1 2" key="1">
    <citation type="submission" date="2016-11" db="EMBL/GenBank/DDBJ databases">
        <authorList>
            <person name="Jaros S."/>
            <person name="Januszkiewicz K."/>
            <person name="Wedrychowicz H."/>
        </authorList>
    </citation>
    <scope>NUCLEOTIDE SEQUENCE [LARGE SCALE GENOMIC DNA]</scope>
    <source>
        <strain evidence="1 2">DSM 44523</strain>
    </source>
</reference>
<gene>
    <name evidence="1" type="ORF">SAMN05444320_11341</name>
</gene>
<sequence>MNTIRRIRSFLTGWLAPTPTTAECVCCRMAMDETLMPEIPRVCFSCWVCCGLDEHVD</sequence>
<protein>
    <submittedName>
        <fullName evidence="1">Uncharacterized protein</fullName>
    </submittedName>
</protein>
<dbReference type="EMBL" id="FQVN01000013">
    <property type="protein sequence ID" value="SHG73931.1"/>
    <property type="molecule type" value="Genomic_DNA"/>
</dbReference>
<dbReference type="Proteomes" id="UP000184501">
    <property type="component" value="Unassembled WGS sequence"/>
</dbReference>
<proteinExistence type="predicted"/>
<dbReference type="AlphaFoldDB" id="A0A1M5M9L9"/>
<organism evidence="1 2">
    <name type="scientific">Streptoalloteichus hindustanus</name>
    <dbReference type="NCBI Taxonomy" id="2017"/>
    <lineage>
        <taxon>Bacteria</taxon>
        <taxon>Bacillati</taxon>
        <taxon>Actinomycetota</taxon>
        <taxon>Actinomycetes</taxon>
        <taxon>Pseudonocardiales</taxon>
        <taxon>Pseudonocardiaceae</taxon>
        <taxon>Streptoalloteichus</taxon>
    </lineage>
</organism>